<feature type="transmembrane region" description="Helical" evidence="1">
    <location>
        <begin position="34"/>
        <end position="52"/>
    </location>
</feature>
<keyword evidence="4" id="KW-1185">Reference proteome</keyword>
<protein>
    <submittedName>
        <fullName evidence="3">Uncharacterized protein</fullName>
    </submittedName>
</protein>
<proteinExistence type="predicted"/>
<reference evidence="3 4" key="1">
    <citation type="submission" date="2019-03" db="EMBL/GenBank/DDBJ databases">
        <title>Genomic Encyclopedia of Type Strains, Phase IV (KMG-IV): sequencing the most valuable type-strain genomes for metagenomic binning, comparative biology and taxonomic classification.</title>
        <authorList>
            <person name="Goeker M."/>
        </authorList>
    </citation>
    <scope>NUCLEOTIDE SEQUENCE [LARGE SCALE GENOMIC DNA]</scope>
    <source>
        <strain evidence="3 4">DSM 654</strain>
    </source>
</reference>
<dbReference type="AlphaFoldDB" id="A0A4R3UDU4"/>
<evidence type="ECO:0000256" key="2">
    <source>
        <dbReference type="SAM" id="SignalP"/>
    </source>
</evidence>
<gene>
    <name evidence="3" type="ORF">EV671_10496</name>
</gene>
<evidence type="ECO:0000256" key="1">
    <source>
        <dbReference type="SAM" id="Phobius"/>
    </source>
</evidence>
<keyword evidence="1" id="KW-1133">Transmembrane helix</keyword>
<dbReference type="Proteomes" id="UP000295110">
    <property type="component" value="Unassembled WGS sequence"/>
</dbReference>
<keyword evidence="2" id="KW-0732">Signal</keyword>
<evidence type="ECO:0000313" key="4">
    <source>
        <dbReference type="Proteomes" id="UP000295110"/>
    </source>
</evidence>
<keyword evidence="1" id="KW-0472">Membrane</keyword>
<dbReference type="EMBL" id="SMBU01000049">
    <property type="protein sequence ID" value="TCU85468.1"/>
    <property type="molecule type" value="Genomic_DNA"/>
</dbReference>
<comment type="caution">
    <text evidence="3">The sequence shown here is derived from an EMBL/GenBank/DDBJ whole genome shotgun (WGS) entry which is preliminary data.</text>
</comment>
<keyword evidence="1" id="KW-0812">Transmembrane</keyword>
<feature type="chain" id="PRO_5020857775" evidence="2">
    <location>
        <begin position="19"/>
        <end position="56"/>
    </location>
</feature>
<evidence type="ECO:0000313" key="3">
    <source>
        <dbReference type="EMBL" id="TCU85468.1"/>
    </source>
</evidence>
<organism evidence="3 4">
    <name type="scientific">Roseateles saccharophilus</name>
    <name type="common">Pseudomonas saccharophila</name>
    <dbReference type="NCBI Taxonomy" id="304"/>
    <lineage>
        <taxon>Bacteria</taxon>
        <taxon>Pseudomonadati</taxon>
        <taxon>Pseudomonadota</taxon>
        <taxon>Betaproteobacteria</taxon>
        <taxon>Burkholderiales</taxon>
        <taxon>Sphaerotilaceae</taxon>
        <taxon>Roseateles</taxon>
    </lineage>
</organism>
<feature type="signal peptide" evidence="2">
    <location>
        <begin position="1"/>
        <end position="18"/>
    </location>
</feature>
<accession>A0A4R3UDU4</accession>
<sequence length="56" mass="5857">MRKMLFLLPLIACASALAHDGHGAPALHLHGWDSAGLSVLVAAGGAALWWLVKGRK</sequence>
<dbReference type="RefSeq" id="WP_165917704.1">
    <property type="nucleotide sequence ID" value="NZ_CBCSGL010000069.1"/>
</dbReference>
<name>A0A4R3UDU4_ROSSA</name>